<dbReference type="GO" id="GO:0022857">
    <property type="term" value="F:transmembrane transporter activity"/>
    <property type="evidence" value="ECO:0007669"/>
    <property type="project" value="InterPro"/>
</dbReference>
<dbReference type="RefSeq" id="XP_037219163.1">
    <property type="nucleotide sequence ID" value="XM_037363519.1"/>
</dbReference>
<evidence type="ECO:0000256" key="4">
    <source>
        <dbReference type="ARBA" id="ARBA00023136"/>
    </source>
</evidence>
<dbReference type="PANTHER" id="PTHR23507:SF1">
    <property type="entry name" value="FI18259P1-RELATED"/>
    <property type="match status" value="1"/>
</dbReference>
<dbReference type="InterPro" id="IPR011701">
    <property type="entry name" value="MFS"/>
</dbReference>
<dbReference type="GeneID" id="59346035"/>
<reference evidence="7" key="1">
    <citation type="submission" date="2020-05" db="EMBL/GenBank/DDBJ databases">
        <title>Mycena genomes resolve the evolution of fungal bioluminescence.</title>
        <authorList>
            <person name="Tsai I.J."/>
        </authorList>
    </citation>
    <scope>NUCLEOTIDE SEQUENCE</scope>
    <source>
        <strain evidence="7">171206Taipei</strain>
    </source>
</reference>
<dbReference type="Pfam" id="PF07690">
    <property type="entry name" value="MFS_1"/>
    <property type="match status" value="1"/>
</dbReference>
<evidence type="ECO:0000313" key="7">
    <source>
        <dbReference type="EMBL" id="KAF7301163.1"/>
    </source>
</evidence>
<feature type="transmembrane region" description="Helical" evidence="6">
    <location>
        <begin position="175"/>
        <end position="195"/>
    </location>
</feature>
<feature type="compositionally biased region" description="Basic and acidic residues" evidence="5">
    <location>
        <begin position="645"/>
        <end position="657"/>
    </location>
</feature>
<feature type="transmembrane region" description="Helical" evidence="6">
    <location>
        <begin position="244"/>
        <end position="267"/>
    </location>
</feature>
<keyword evidence="8" id="KW-1185">Reference proteome</keyword>
<evidence type="ECO:0000256" key="1">
    <source>
        <dbReference type="ARBA" id="ARBA00004141"/>
    </source>
</evidence>
<dbReference type="AlphaFoldDB" id="A0A8H6SLF2"/>
<protein>
    <recommendedName>
        <fullName evidence="9">MFS general substrate transporter</fullName>
    </recommendedName>
</protein>
<feature type="transmembrane region" description="Helical" evidence="6">
    <location>
        <begin position="144"/>
        <end position="163"/>
    </location>
</feature>
<dbReference type="Proteomes" id="UP000636479">
    <property type="component" value="Unassembled WGS sequence"/>
</dbReference>
<feature type="transmembrane region" description="Helical" evidence="6">
    <location>
        <begin position="511"/>
        <end position="534"/>
    </location>
</feature>
<feature type="transmembrane region" description="Helical" evidence="6">
    <location>
        <begin position="560"/>
        <end position="584"/>
    </location>
</feature>
<gene>
    <name evidence="7" type="ORF">MIND_00680800</name>
</gene>
<evidence type="ECO:0000256" key="3">
    <source>
        <dbReference type="ARBA" id="ARBA00022989"/>
    </source>
</evidence>
<evidence type="ECO:0000256" key="2">
    <source>
        <dbReference type="ARBA" id="ARBA00022692"/>
    </source>
</evidence>
<dbReference type="PANTHER" id="PTHR23507">
    <property type="entry name" value="ZGC:174356"/>
    <property type="match status" value="1"/>
</dbReference>
<organism evidence="7 8">
    <name type="scientific">Mycena indigotica</name>
    <dbReference type="NCBI Taxonomy" id="2126181"/>
    <lineage>
        <taxon>Eukaryota</taxon>
        <taxon>Fungi</taxon>
        <taxon>Dikarya</taxon>
        <taxon>Basidiomycota</taxon>
        <taxon>Agaricomycotina</taxon>
        <taxon>Agaricomycetes</taxon>
        <taxon>Agaricomycetidae</taxon>
        <taxon>Agaricales</taxon>
        <taxon>Marasmiineae</taxon>
        <taxon>Mycenaceae</taxon>
        <taxon>Mycena</taxon>
    </lineage>
</organism>
<name>A0A8H6SLF2_9AGAR</name>
<dbReference type="SUPFAM" id="SSF103473">
    <property type="entry name" value="MFS general substrate transporter"/>
    <property type="match status" value="1"/>
</dbReference>
<keyword evidence="3 6" id="KW-1133">Transmembrane helix</keyword>
<comment type="subcellular location">
    <subcellularLocation>
        <location evidence="1">Membrane</location>
        <topology evidence="1">Multi-pass membrane protein</topology>
    </subcellularLocation>
</comment>
<feature type="transmembrane region" description="Helical" evidence="6">
    <location>
        <begin position="590"/>
        <end position="613"/>
    </location>
</feature>
<evidence type="ECO:0008006" key="9">
    <source>
        <dbReference type="Google" id="ProtNLM"/>
    </source>
</evidence>
<evidence type="ECO:0000256" key="5">
    <source>
        <dbReference type="SAM" id="MobiDB-lite"/>
    </source>
</evidence>
<feature type="region of interest" description="Disordered" evidence="5">
    <location>
        <begin position="619"/>
        <end position="680"/>
    </location>
</feature>
<keyword evidence="4 6" id="KW-0472">Membrane</keyword>
<comment type="caution">
    <text evidence="7">The sequence shown here is derived from an EMBL/GenBank/DDBJ whole genome shotgun (WGS) entry which is preliminary data.</text>
</comment>
<feature type="transmembrane region" description="Helical" evidence="6">
    <location>
        <begin position="207"/>
        <end position="224"/>
    </location>
</feature>
<dbReference type="OrthoDB" id="3026777at2759"/>
<dbReference type="EMBL" id="JACAZF010000006">
    <property type="protein sequence ID" value="KAF7301163.1"/>
    <property type="molecule type" value="Genomic_DNA"/>
</dbReference>
<dbReference type="GO" id="GO:0016020">
    <property type="term" value="C:membrane"/>
    <property type="evidence" value="ECO:0007669"/>
    <property type="project" value="UniProtKB-SubCell"/>
</dbReference>
<feature type="transmembrane region" description="Helical" evidence="6">
    <location>
        <begin position="469"/>
        <end position="491"/>
    </location>
</feature>
<keyword evidence="2 6" id="KW-0812">Transmembrane</keyword>
<proteinExistence type="predicted"/>
<evidence type="ECO:0000313" key="8">
    <source>
        <dbReference type="Proteomes" id="UP000636479"/>
    </source>
</evidence>
<dbReference type="InterPro" id="IPR036259">
    <property type="entry name" value="MFS_trans_sf"/>
</dbReference>
<feature type="transmembrane region" description="Helical" evidence="6">
    <location>
        <begin position="287"/>
        <end position="306"/>
    </location>
</feature>
<accession>A0A8H6SLF2</accession>
<sequence length="680" mass="74125">MSPTDDWSPDPEVVDSLDSDPLVSIFPSRSRSVANRTEAPALDETVPLLGHPNPVRHRKPFYRPRPLWLVPFAMTAALVRGMTLASRVEIFTQAACSQIHHQNTLLDPYYVDPSSSFYGNDTRLPSNPRLCTSDPRVTAGAAKIQLTYAITMGILSALTTGWWGQFGDRYGRTKVLAISTFGWLLSDTSFILASTPGSPLISHAHKLVLLAPVFEGFFGGWSTIQSSTSAYISDCTSSGSRASVFSRFTGVEFLGFSCGPILGAWLIRHPLPIFPMDIGSQSVTTVFWAAAFGSLLNFCFAAFLLPESVPRDKRERITSPQVVQIVTVPTSGKDDGIFTVPSSVKRYFSPLRAFLPVMIPIPGTTTMRRDWSLTLLMFAMFGYMLSAGLYQIKYLYGSHVYSWTPEQLSYYISFMGGGRALFLLFAFPLIISTFKPKSAPSQTTVNGVKIKPKPTQEHLAREIKFDLRLARLSLCVDIFANAAIVLAPAPSNTMHIDTSSNSDSQFRNSQALFVAASWTGSWGAGMIPAIRSLVMSIMQSRALLTAGDDVEPQGVDTGKLFGSVAILQAIGQMILGPLLFGLIYSSTVATFPKAVFCTAMGIVFTALIATLLTRSPLSQVKGKGKAPEAPRRRRRMPVPVEQEEERGRSRVSKDLRRQSSGYDSVIASGSEAGPSSLGSN</sequence>
<feature type="transmembrane region" description="Helical" evidence="6">
    <location>
        <begin position="371"/>
        <end position="390"/>
    </location>
</feature>
<evidence type="ECO:0000256" key="6">
    <source>
        <dbReference type="SAM" id="Phobius"/>
    </source>
</evidence>
<feature type="transmembrane region" description="Helical" evidence="6">
    <location>
        <begin position="410"/>
        <end position="431"/>
    </location>
</feature>
<dbReference type="Gene3D" id="1.20.1250.20">
    <property type="entry name" value="MFS general substrate transporter like domains"/>
    <property type="match status" value="1"/>
</dbReference>